<dbReference type="PANTHER" id="PTHR24015">
    <property type="entry name" value="OS07G0578800 PROTEIN-RELATED"/>
    <property type="match status" value="1"/>
</dbReference>
<proteinExistence type="predicted"/>
<comment type="caution">
    <text evidence="3">The sequence shown here is derived from an EMBL/GenBank/DDBJ whole genome shotgun (WGS) entry which is preliminary data.</text>
</comment>
<dbReference type="InterPro" id="IPR011990">
    <property type="entry name" value="TPR-like_helical_dom_sf"/>
</dbReference>
<feature type="repeat" description="PPR" evidence="2">
    <location>
        <begin position="382"/>
        <end position="416"/>
    </location>
</feature>
<dbReference type="FunFam" id="1.25.40.10:FF:000090">
    <property type="entry name" value="Pentatricopeptide repeat-containing protein, chloroplastic"/>
    <property type="match status" value="1"/>
</dbReference>
<dbReference type="GO" id="GO:0009451">
    <property type="term" value="P:RNA modification"/>
    <property type="evidence" value="ECO:0007669"/>
    <property type="project" value="InterPro"/>
</dbReference>
<organism evidence="3 4">
    <name type="scientific">Ceratopteris richardii</name>
    <name type="common">Triangle waterfern</name>
    <dbReference type="NCBI Taxonomy" id="49495"/>
    <lineage>
        <taxon>Eukaryota</taxon>
        <taxon>Viridiplantae</taxon>
        <taxon>Streptophyta</taxon>
        <taxon>Embryophyta</taxon>
        <taxon>Tracheophyta</taxon>
        <taxon>Polypodiopsida</taxon>
        <taxon>Polypodiidae</taxon>
        <taxon>Polypodiales</taxon>
        <taxon>Pteridineae</taxon>
        <taxon>Pteridaceae</taxon>
        <taxon>Parkerioideae</taxon>
        <taxon>Ceratopteris</taxon>
    </lineage>
</organism>
<feature type="repeat" description="PPR" evidence="2">
    <location>
        <begin position="280"/>
        <end position="314"/>
    </location>
</feature>
<evidence type="ECO:0008006" key="5">
    <source>
        <dbReference type="Google" id="ProtNLM"/>
    </source>
</evidence>
<feature type="repeat" description="PPR" evidence="2">
    <location>
        <begin position="484"/>
        <end position="518"/>
    </location>
</feature>
<dbReference type="EMBL" id="CM035442">
    <property type="protein sequence ID" value="KAH7279948.1"/>
    <property type="molecule type" value="Genomic_DNA"/>
</dbReference>
<dbReference type="SUPFAM" id="SSF48452">
    <property type="entry name" value="TPR-like"/>
    <property type="match status" value="1"/>
</dbReference>
<protein>
    <recommendedName>
        <fullName evidence="5">Pentatricopeptide repeat-containing protein</fullName>
    </recommendedName>
</protein>
<evidence type="ECO:0000256" key="2">
    <source>
        <dbReference type="PROSITE-ProRule" id="PRU00708"/>
    </source>
</evidence>
<dbReference type="OrthoDB" id="185373at2759"/>
<keyword evidence="4" id="KW-1185">Reference proteome</keyword>
<dbReference type="FunFam" id="1.25.40.10:FF:000031">
    <property type="entry name" value="Pentatricopeptide repeat-containing protein mitochondrial"/>
    <property type="match status" value="1"/>
</dbReference>
<keyword evidence="1" id="KW-0677">Repeat</keyword>
<evidence type="ECO:0000256" key="1">
    <source>
        <dbReference type="ARBA" id="ARBA00022737"/>
    </source>
</evidence>
<reference evidence="3" key="1">
    <citation type="submission" date="2021-08" db="EMBL/GenBank/DDBJ databases">
        <title>WGS assembly of Ceratopteris richardii.</title>
        <authorList>
            <person name="Marchant D.B."/>
            <person name="Chen G."/>
            <person name="Jenkins J."/>
            <person name="Shu S."/>
            <person name="Leebens-Mack J."/>
            <person name="Grimwood J."/>
            <person name="Schmutz J."/>
            <person name="Soltis P."/>
            <person name="Soltis D."/>
            <person name="Chen Z.-H."/>
        </authorList>
    </citation>
    <scope>NUCLEOTIDE SEQUENCE</scope>
    <source>
        <strain evidence="3">Whitten #5841</strain>
        <tissue evidence="3">Leaf</tissue>
    </source>
</reference>
<evidence type="ECO:0000313" key="4">
    <source>
        <dbReference type="Proteomes" id="UP000825935"/>
    </source>
</evidence>
<dbReference type="InterPro" id="IPR002885">
    <property type="entry name" value="PPR_rpt"/>
</dbReference>
<name>A0A8T2Q8J0_CERRI</name>
<dbReference type="FunFam" id="1.25.40.10:FF:000285">
    <property type="entry name" value="Pentatricopeptide repeat-containing protein, chloroplastic"/>
    <property type="match status" value="1"/>
</dbReference>
<dbReference type="Proteomes" id="UP000825935">
    <property type="component" value="Chromosome 37"/>
</dbReference>
<evidence type="ECO:0000313" key="3">
    <source>
        <dbReference type="EMBL" id="KAH7279948.1"/>
    </source>
</evidence>
<dbReference type="GO" id="GO:0003723">
    <property type="term" value="F:RNA binding"/>
    <property type="evidence" value="ECO:0007669"/>
    <property type="project" value="InterPro"/>
</dbReference>
<accession>A0A8T2Q8J0</accession>
<dbReference type="Pfam" id="PF13041">
    <property type="entry name" value="PPR_2"/>
    <property type="match status" value="5"/>
</dbReference>
<dbReference type="NCBIfam" id="TIGR00756">
    <property type="entry name" value="PPR"/>
    <property type="match status" value="5"/>
</dbReference>
<feature type="repeat" description="PPR" evidence="2">
    <location>
        <begin position="178"/>
        <end position="212"/>
    </location>
</feature>
<dbReference type="Pfam" id="PF01535">
    <property type="entry name" value="PPR"/>
    <property type="match status" value="1"/>
</dbReference>
<feature type="repeat" description="PPR" evidence="2">
    <location>
        <begin position="586"/>
        <end position="620"/>
    </location>
</feature>
<dbReference type="Gene3D" id="1.25.40.10">
    <property type="entry name" value="Tetratricopeptide repeat domain"/>
    <property type="match status" value="5"/>
</dbReference>
<dbReference type="PROSITE" id="PS51375">
    <property type="entry name" value="PPR"/>
    <property type="match status" value="7"/>
</dbReference>
<feature type="repeat" description="PPR" evidence="2">
    <location>
        <begin position="519"/>
        <end position="553"/>
    </location>
</feature>
<gene>
    <name evidence="3" type="ORF">KP509_37G044800</name>
</gene>
<sequence>MLARPWLHFDRQKQWHDSRRSGLLGIHVVSSTCSKPSYASLWKNGWFDWLWFGDAPKPKELDMSVAVQVETKGLVPQSVTAHSNHVTPFVALLKACAKRKDLYQGTQIHNVLLKRDLLGKHLDNEGKSSSNGAGHERGARQRCLGYGAVLGAAVVDMYAKCGAFQKARQVLDDLPVRDVVTWSSLIAGYTYYGHATEALDCLDQMREEGLSPDPLTYAFVLKACGTTKALDKGKRLHDEIVEKGLHGKDLVLSNCLVDMYAKCGALSAAQEVLEELPERDVVSWSSLISGYAGVGHGEKALHLFEQMQHEGILPTSVTYLSVLKACASIGALDKGKEIHDEIARRGLLVNDVALGSAVVDMYAKCGALPKAQQVLDELPARNIVSWTALIGGYAHQGQGEQALRCFEQMQCEGHSPTAVTLVCVLTACGTIAAVDQGERIHNVIARLGLLETNTLLGNALVGMYVKCGAVAKAQQVLEGLPVQDVVSWNALITGWMQLGEAEQAFKCLDHMQRKGFTPTSVTFLCLLKACGNIGAVDKGEQVHDEIIRQGLLEDDAFLAMAVVEMYAKCGALLKARQVVDELSIEHVVSWNALIAGYAQKGQGEEALDCFASMQAKGILPDAETFVYILKACGTVGLIENAQEYFVTMKSKFGIKPDLEHYSYLLDVFGRAGHLDKAVKVIQKIPFSDNLSAVWSALLDACHKWGDVNVGKWAFEQVRQLDRSDTTVYDIMGKIYAAAGMQHDAENVRSMQRKNSVV</sequence>
<dbReference type="PANTHER" id="PTHR24015:SF548">
    <property type="entry name" value="OS08G0340900 PROTEIN"/>
    <property type="match status" value="1"/>
</dbReference>
<dbReference type="FunFam" id="1.25.40.10:FF:000344">
    <property type="entry name" value="Pentatricopeptide repeat-containing protein"/>
    <property type="match status" value="1"/>
</dbReference>
<feature type="repeat" description="PPR" evidence="2">
    <location>
        <begin position="315"/>
        <end position="349"/>
    </location>
</feature>
<dbReference type="AlphaFoldDB" id="A0A8T2Q8J0"/>
<dbReference type="InterPro" id="IPR046960">
    <property type="entry name" value="PPR_At4g14850-like_plant"/>
</dbReference>